<keyword evidence="6 12" id="KW-0067">ATP-binding</keyword>
<dbReference type="OrthoDB" id="9770415at2"/>
<dbReference type="FunFam" id="3.40.50.300:FF:000221">
    <property type="entry name" value="Multidrug ABC transporter ATP-binding protein"/>
    <property type="match status" value="1"/>
</dbReference>
<feature type="transmembrane region" description="Helical" evidence="9">
    <location>
        <begin position="145"/>
        <end position="162"/>
    </location>
</feature>
<proteinExistence type="predicted"/>
<keyword evidence="13" id="KW-1185">Reference proteome</keyword>
<dbReference type="PROSITE" id="PS50929">
    <property type="entry name" value="ABC_TM1F"/>
    <property type="match status" value="1"/>
</dbReference>
<dbReference type="EC" id="3.6.3.-" evidence="12"/>
<feature type="transmembrane region" description="Helical" evidence="9">
    <location>
        <begin position="283"/>
        <end position="304"/>
    </location>
</feature>
<evidence type="ECO:0000256" key="6">
    <source>
        <dbReference type="ARBA" id="ARBA00022840"/>
    </source>
</evidence>
<keyword evidence="5" id="KW-0547">Nucleotide-binding</keyword>
<comment type="subcellular location">
    <subcellularLocation>
        <location evidence="1">Cell membrane</location>
        <topology evidence="1">Multi-pass membrane protein</topology>
    </subcellularLocation>
</comment>
<dbReference type="Pfam" id="PF00005">
    <property type="entry name" value="ABC_tran"/>
    <property type="match status" value="1"/>
</dbReference>
<dbReference type="Pfam" id="PF00664">
    <property type="entry name" value="ABC_membrane"/>
    <property type="match status" value="1"/>
</dbReference>
<keyword evidence="2" id="KW-0813">Transport</keyword>
<accession>K8EEM1</accession>
<dbReference type="InterPro" id="IPR027417">
    <property type="entry name" value="P-loop_NTPase"/>
</dbReference>
<dbReference type="CDD" id="cd18551">
    <property type="entry name" value="ABC_6TM_LmrA_like"/>
    <property type="match status" value="1"/>
</dbReference>
<feature type="transmembrane region" description="Helical" evidence="9">
    <location>
        <begin position="27"/>
        <end position="50"/>
    </location>
</feature>
<dbReference type="SUPFAM" id="SSF52540">
    <property type="entry name" value="P-loop containing nucleoside triphosphate hydrolases"/>
    <property type="match status" value="1"/>
</dbReference>
<evidence type="ECO:0000259" key="11">
    <source>
        <dbReference type="PROSITE" id="PS50929"/>
    </source>
</evidence>
<dbReference type="STRING" id="1234679.BN424_752"/>
<dbReference type="GO" id="GO:0016887">
    <property type="term" value="F:ATP hydrolysis activity"/>
    <property type="evidence" value="ECO:0007669"/>
    <property type="project" value="InterPro"/>
</dbReference>
<dbReference type="PROSITE" id="PS50893">
    <property type="entry name" value="ABC_TRANSPORTER_2"/>
    <property type="match status" value="1"/>
</dbReference>
<evidence type="ECO:0000259" key="10">
    <source>
        <dbReference type="PROSITE" id="PS50893"/>
    </source>
</evidence>
<keyword evidence="7 9" id="KW-1133">Transmembrane helix</keyword>
<evidence type="ECO:0000256" key="5">
    <source>
        <dbReference type="ARBA" id="ARBA00022741"/>
    </source>
</evidence>
<reference evidence="13" key="1">
    <citation type="journal article" date="2013" name="Genome Announc.">
        <title>Complete Chromosome Sequence of Carnobacterium maltaromaticum LMA 28.</title>
        <authorList>
            <person name="Cailliez-Grimal C."/>
            <person name="Chaillou S."/>
            <person name="Anba-Mondoloni J."/>
            <person name="Loux V."/>
            <person name="Afzal M.I."/>
            <person name="Rahman A."/>
            <person name="Kergourlay G."/>
            <person name="Champomier-Verges M.C."/>
            <person name="Zagorec M."/>
            <person name="Dalgaard P."/>
            <person name="Leisner J.J."/>
            <person name="Prevost H."/>
            <person name="Revol-Junelles A.M."/>
            <person name="Borges F."/>
        </authorList>
    </citation>
    <scope>NUCLEOTIDE SEQUENCE</scope>
    <source>
        <strain evidence="13">LMA28</strain>
    </source>
</reference>
<dbReference type="HOGENOM" id="CLU_000604_84_3_9"/>
<dbReference type="KEGG" id="cml:BN424_752"/>
<evidence type="ECO:0000313" key="12">
    <source>
        <dbReference type="EMBL" id="CCO10243.1"/>
    </source>
</evidence>
<dbReference type="PATRIC" id="fig|1234679.3.peg.733"/>
<dbReference type="PANTHER" id="PTHR43394">
    <property type="entry name" value="ATP-DEPENDENT PERMEASE MDL1, MITOCHONDRIAL"/>
    <property type="match status" value="1"/>
</dbReference>
<dbReference type="GO" id="GO:0005524">
    <property type="term" value="F:ATP binding"/>
    <property type="evidence" value="ECO:0007669"/>
    <property type="project" value="UniProtKB-KW"/>
</dbReference>
<dbReference type="SUPFAM" id="SSF90123">
    <property type="entry name" value="ABC transporter transmembrane region"/>
    <property type="match status" value="1"/>
</dbReference>
<dbReference type="AlphaFoldDB" id="K8EEM1"/>
<dbReference type="GO" id="GO:0015421">
    <property type="term" value="F:ABC-type oligopeptide transporter activity"/>
    <property type="evidence" value="ECO:0007669"/>
    <property type="project" value="TreeGrafter"/>
</dbReference>
<evidence type="ECO:0000256" key="8">
    <source>
        <dbReference type="ARBA" id="ARBA00023136"/>
    </source>
</evidence>
<dbReference type="eggNOG" id="COG1132">
    <property type="taxonomic scope" value="Bacteria"/>
</dbReference>
<feature type="transmembrane region" description="Helical" evidence="9">
    <location>
        <begin position="62"/>
        <end position="88"/>
    </location>
</feature>
<feature type="transmembrane region" description="Helical" evidence="9">
    <location>
        <begin position="168"/>
        <end position="186"/>
    </location>
</feature>
<keyword evidence="12" id="KW-0378">Hydrolase</keyword>
<dbReference type="PANTHER" id="PTHR43394:SF1">
    <property type="entry name" value="ATP-BINDING CASSETTE SUB-FAMILY B MEMBER 10, MITOCHONDRIAL"/>
    <property type="match status" value="1"/>
</dbReference>
<feature type="domain" description="ABC transmembrane type-1" evidence="11">
    <location>
        <begin position="30"/>
        <end position="309"/>
    </location>
</feature>
<keyword evidence="3" id="KW-1003">Cell membrane</keyword>
<evidence type="ECO:0000256" key="2">
    <source>
        <dbReference type="ARBA" id="ARBA00022448"/>
    </source>
</evidence>
<dbReference type="InterPro" id="IPR003593">
    <property type="entry name" value="AAA+_ATPase"/>
</dbReference>
<dbReference type="RefSeq" id="WP_015075662.1">
    <property type="nucleotide sequence ID" value="NC_019425.2"/>
</dbReference>
<dbReference type="InterPro" id="IPR036640">
    <property type="entry name" value="ABC1_TM_sf"/>
</dbReference>
<dbReference type="EMBL" id="HE999757">
    <property type="protein sequence ID" value="CCO10243.1"/>
    <property type="molecule type" value="Genomic_DNA"/>
</dbReference>
<dbReference type="InterPro" id="IPR017871">
    <property type="entry name" value="ABC_transporter-like_CS"/>
</dbReference>
<feature type="domain" description="ABC transporter" evidence="10">
    <location>
        <begin position="341"/>
        <end position="576"/>
    </location>
</feature>
<evidence type="ECO:0000256" key="9">
    <source>
        <dbReference type="SAM" id="Phobius"/>
    </source>
</evidence>
<protein>
    <submittedName>
        <fullName evidence="12">Multidrug resistance ABC transporter ATP-binding/permease protein BmrA</fullName>
        <ecNumber evidence="12">3.6.3.-</ecNumber>
    </submittedName>
</protein>
<feature type="transmembrane region" description="Helical" evidence="9">
    <location>
        <begin position="246"/>
        <end position="271"/>
    </location>
</feature>
<dbReference type="GO" id="GO:0005886">
    <property type="term" value="C:plasma membrane"/>
    <property type="evidence" value="ECO:0007669"/>
    <property type="project" value="UniProtKB-SubCell"/>
</dbReference>
<evidence type="ECO:0000256" key="1">
    <source>
        <dbReference type="ARBA" id="ARBA00004651"/>
    </source>
</evidence>
<organism evidence="12 13">
    <name type="scientific">Carnobacterium maltaromaticum LMA28</name>
    <dbReference type="NCBI Taxonomy" id="1234679"/>
    <lineage>
        <taxon>Bacteria</taxon>
        <taxon>Bacillati</taxon>
        <taxon>Bacillota</taxon>
        <taxon>Bacilli</taxon>
        <taxon>Lactobacillales</taxon>
        <taxon>Carnobacteriaceae</taxon>
        <taxon>Carnobacterium</taxon>
    </lineage>
</organism>
<sequence>MEERATPKIGSWKNFFTLLNDTKPRKILIFFGLFFSLITTLIGLVVPLFTKNLIDNFSIESLSWMVIVGIVLAFIFQAITDGVSMYMLSYMGQQMVARLREKVWKKLVHLPVSYFDETKTGEIVSRLINDTTLVKDLITQHFPQFVSGIISIIGAVTILMIMDWKMTLMMLIAIPITALFITPLGSKMAKISKATQNETADFTGIVSQTLAEIRLMKSSNGEETEIKNGEAGINRLFKFGLKEAKLFSIIGPIIFLVMMAIIVAIIVYGGIRVQEGTLTTGTLIAFLLYLFQIIFPVTSFVTFFTQLQKAKGATERITEILSMESEDLEKGLDFDVAGKMIQMKDVSFEYNPNEPILADINFETNPGEVIAFAGPSGSGKTTLFSLLERYYSVKEGSIEVGSTPLESISLHSWRRQIGYVSQESAMLSGSIRDNLTYGLEQEFSEDELWKVAKLAYAETFIRELPKGLDTEVGERGMKLSGGQRQRISIARAFLRDPKILMLDEATASLDSQSEGVVQQALSNLMEGRTTFVIAHRLSTIVHADKIIFIEHGRITGMGTHSELVANHELYRSFVEHQLT</sequence>
<name>K8EEM1_CARML</name>
<dbReference type="Gene3D" id="1.20.1560.10">
    <property type="entry name" value="ABC transporter type 1, transmembrane domain"/>
    <property type="match status" value="1"/>
</dbReference>
<dbReference type="InterPro" id="IPR003439">
    <property type="entry name" value="ABC_transporter-like_ATP-bd"/>
</dbReference>
<dbReference type="Gene3D" id="3.40.50.300">
    <property type="entry name" value="P-loop containing nucleotide triphosphate hydrolases"/>
    <property type="match status" value="1"/>
</dbReference>
<dbReference type="InterPro" id="IPR011527">
    <property type="entry name" value="ABC1_TM_dom"/>
</dbReference>
<dbReference type="PROSITE" id="PS00211">
    <property type="entry name" value="ABC_TRANSPORTER_1"/>
    <property type="match status" value="1"/>
</dbReference>
<keyword evidence="8 9" id="KW-0472">Membrane</keyword>
<evidence type="ECO:0000256" key="7">
    <source>
        <dbReference type="ARBA" id="ARBA00022989"/>
    </source>
</evidence>
<dbReference type="SMART" id="SM00382">
    <property type="entry name" value="AAA"/>
    <property type="match status" value="1"/>
</dbReference>
<dbReference type="Proteomes" id="UP000000212">
    <property type="component" value="Chromosome"/>
</dbReference>
<dbReference type="InterPro" id="IPR039421">
    <property type="entry name" value="Type_1_exporter"/>
</dbReference>
<evidence type="ECO:0000256" key="4">
    <source>
        <dbReference type="ARBA" id="ARBA00022692"/>
    </source>
</evidence>
<gene>
    <name evidence="12" type="primary">bmrA</name>
    <name evidence="12" type="ORF">BN424_752</name>
</gene>
<dbReference type="FunFam" id="1.20.1560.10:FF:000011">
    <property type="entry name" value="Multidrug ABC transporter ATP-binding protein"/>
    <property type="match status" value="1"/>
</dbReference>
<keyword evidence="4 9" id="KW-0812">Transmembrane</keyword>
<evidence type="ECO:0000313" key="13">
    <source>
        <dbReference type="Proteomes" id="UP000000212"/>
    </source>
</evidence>
<evidence type="ECO:0000256" key="3">
    <source>
        <dbReference type="ARBA" id="ARBA00022475"/>
    </source>
</evidence>